<organism evidence="1 2">
    <name type="scientific">Pluteus cervinus</name>
    <dbReference type="NCBI Taxonomy" id="181527"/>
    <lineage>
        <taxon>Eukaryota</taxon>
        <taxon>Fungi</taxon>
        <taxon>Dikarya</taxon>
        <taxon>Basidiomycota</taxon>
        <taxon>Agaricomycotina</taxon>
        <taxon>Agaricomycetes</taxon>
        <taxon>Agaricomycetidae</taxon>
        <taxon>Agaricales</taxon>
        <taxon>Pluteineae</taxon>
        <taxon>Pluteaceae</taxon>
        <taxon>Pluteus</taxon>
    </lineage>
</organism>
<gene>
    <name evidence="1" type="ORF">BDN72DRAFT_855525</name>
</gene>
<keyword evidence="2" id="KW-1185">Reference proteome</keyword>
<evidence type="ECO:0000313" key="1">
    <source>
        <dbReference type="EMBL" id="TFK72345.1"/>
    </source>
</evidence>
<accession>A0ACD3B2U3</accession>
<dbReference type="EMBL" id="ML208286">
    <property type="protein sequence ID" value="TFK72345.1"/>
    <property type="molecule type" value="Genomic_DNA"/>
</dbReference>
<proteinExistence type="predicted"/>
<evidence type="ECO:0000313" key="2">
    <source>
        <dbReference type="Proteomes" id="UP000308600"/>
    </source>
</evidence>
<sequence>MTLWEWLYKFIRCPIPWIDKLHRNISVYLLNTSEDHVLDPKDYIPDLDTVSTTIYTIPARRSTLNPIDAAAIEDKMVDALSVWLNFPTRADWESKSWFIRDIVNNIGSEGLVLPSVIWATTRLNDYVLERGRTCKLTRKNIQDWTAIQLSHHPITRSTTLERQCLERMVSHVRSYYPDWTCLLTCSDSHLRDDLSVLDLTTMINIMEPLAIDPDQHITIPHCSAKGYALRQFLSDVQYDDKKNIFRDLAPSRRHILKDAGPFSPLHLHTQAGFFSALLHRGITHHTEFLLEHKTVFTSEQLWNSTIQSKTSKPPKYFCDPCAYGQPAKDRKVTNAGAYWTFSINKPLTNWLLYSDNQKIGFLDLYNKIRKAHIPAFGALTTYLLTVDYAIAGVVALPEPMEMGQILFEINAGGIDGLRRLGFPCRTVEETGDAFAFVMSKLQETMSPEREDRMDFGIFMVEHTLCKLKRMGQKSYYEAAEEEWYQGIRL</sequence>
<reference evidence="1 2" key="1">
    <citation type="journal article" date="2019" name="Nat. Ecol. Evol.">
        <title>Megaphylogeny resolves global patterns of mushroom evolution.</title>
        <authorList>
            <person name="Varga T."/>
            <person name="Krizsan K."/>
            <person name="Foldi C."/>
            <person name="Dima B."/>
            <person name="Sanchez-Garcia M."/>
            <person name="Sanchez-Ramirez S."/>
            <person name="Szollosi G.J."/>
            <person name="Szarkandi J.G."/>
            <person name="Papp V."/>
            <person name="Albert L."/>
            <person name="Andreopoulos W."/>
            <person name="Angelini C."/>
            <person name="Antonin V."/>
            <person name="Barry K.W."/>
            <person name="Bougher N.L."/>
            <person name="Buchanan P."/>
            <person name="Buyck B."/>
            <person name="Bense V."/>
            <person name="Catcheside P."/>
            <person name="Chovatia M."/>
            <person name="Cooper J."/>
            <person name="Damon W."/>
            <person name="Desjardin D."/>
            <person name="Finy P."/>
            <person name="Geml J."/>
            <person name="Haridas S."/>
            <person name="Hughes K."/>
            <person name="Justo A."/>
            <person name="Karasinski D."/>
            <person name="Kautmanova I."/>
            <person name="Kiss B."/>
            <person name="Kocsube S."/>
            <person name="Kotiranta H."/>
            <person name="LaButti K.M."/>
            <person name="Lechner B.E."/>
            <person name="Liimatainen K."/>
            <person name="Lipzen A."/>
            <person name="Lukacs Z."/>
            <person name="Mihaltcheva S."/>
            <person name="Morgado L.N."/>
            <person name="Niskanen T."/>
            <person name="Noordeloos M.E."/>
            <person name="Ohm R.A."/>
            <person name="Ortiz-Santana B."/>
            <person name="Ovrebo C."/>
            <person name="Racz N."/>
            <person name="Riley R."/>
            <person name="Savchenko A."/>
            <person name="Shiryaev A."/>
            <person name="Soop K."/>
            <person name="Spirin V."/>
            <person name="Szebenyi C."/>
            <person name="Tomsovsky M."/>
            <person name="Tulloss R.E."/>
            <person name="Uehling J."/>
            <person name="Grigoriev I.V."/>
            <person name="Vagvolgyi C."/>
            <person name="Papp T."/>
            <person name="Martin F.M."/>
            <person name="Miettinen O."/>
            <person name="Hibbett D.S."/>
            <person name="Nagy L.G."/>
        </authorList>
    </citation>
    <scope>NUCLEOTIDE SEQUENCE [LARGE SCALE GENOMIC DNA]</scope>
    <source>
        <strain evidence="1 2">NL-1719</strain>
    </source>
</reference>
<protein>
    <submittedName>
        <fullName evidence="1">Uncharacterized protein</fullName>
    </submittedName>
</protein>
<dbReference type="Proteomes" id="UP000308600">
    <property type="component" value="Unassembled WGS sequence"/>
</dbReference>
<name>A0ACD3B2U3_9AGAR</name>